<keyword evidence="3" id="KW-1185">Reference proteome</keyword>
<sequence length="44" mass="4906">MGCRKRSSLGRSLRSSSRHHFTNGSQALRARVDGPTFCGRTIRT</sequence>
<feature type="region of interest" description="Disordered" evidence="1">
    <location>
        <begin position="1"/>
        <end position="44"/>
    </location>
</feature>
<organism evidence="2 3">
    <name type="scientific">Oesophagostomum dentatum</name>
    <name type="common">Nodular worm</name>
    <dbReference type="NCBI Taxonomy" id="61180"/>
    <lineage>
        <taxon>Eukaryota</taxon>
        <taxon>Metazoa</taxon>
        <taxon>Ecdysozoa</taxon>
        <taxon>Nematoda</taxon>
        <taxon>Chromadorea</taxon>
        <taxon>Rhabditida</taxon>
        <taxon>Rhabditina</taxon>
        <taxon>Rhabditomorpha</taxon>
        <taxon>Strongyloidea</taxon>
        <taxon>Strongylidae</taxon>
        <taxon>Oesophagostomum</taxon>
    </lineage>
</organism>
<reference evidence="2 3" key="1">
    <citation type="submission" date="2014-03" db="EMBL/GenBank/DDBJ databases">
        <title>Draft genome of the hookworm Oesophagostomum dentatum.</title>
        <authorList>
            <person name="Mitreva M."/>
        </authorList>
    </citation>
    <scope>NUCLEOTIDE SEQUENCE [LARGE SCALE GENOMIC DNA]</scope>
    <source>
        <strain evidence="2 3">OD-Hann</strain>
    </source>
</reference>
<evidence type="ECO:0000256" key="1">
    <source>
        <dbReference type="SAM" id="MobiDB-lite"/>
    </source>
</evidence>
<protein>
    <submittedName>
        <fullName evidence="2">Uncharacterized protein</fullName>
    </submittedName>
</protein>
<gene>
    <name evidence="2" type="ORF">OESDEN_24234</name>
</gene>
<proteinExistence type="predicted"/>
<dbReference type="AlphaFoldDB" id="A0A0B1RY85"/>
<evidence type="ECO:0000313" key="3">
    <source>
        <dbReference type="Proteomes" id="UP000053660"/>
    </source>
</evidence>
<dbReference type="Proteomes" id="UP000053660">
    <property type="component" value="Unassembled WGS sequence"/>
</dbReference>
<evidence type="ECO:0000313" key="2">
    <source>
        <dbReference type="EMBL" id="KHJ76147.1"/>
    </source>
</evidence>
<dbReference type="EMBL" id="KN612045">
    <property type="protein sequence ID" value="KHJ76147.1"/>
    <property type="molecule type" value="Genomic_DNA"/>
</dbReference>
<name>A0A0B1RY85_OESDE</name>
<accession>A0A0B1RY85</accession>